<reference evidence="5 6" key="1">
    <citation type="submission" date="2023-02" db="EMBL/GenBank/DDBJ databases">
        <title>LHISI_Scaffold_Assembly.</title>
        <authorList>
            <person name="Stuart O.P."/>
            <person name="Cleave R."/>
            <person name="Magrath M.J.L."/>
            <person name="Mikheyev A.S."/>
        </authorList>
    </citation>
    <scope>NUCLEOTIDE SEQUENCE [LARGE SCALE GENOMIC DNA]</scope>
    <source>
        <strain evidence="5">Daus_M_001</strain>
        <tissue evidence="5">Leg muscle</tissue>
    </source>
</reference>
<dbReference type="PANTHER" id="PTHR48043:SF159">
    <property type="entry name" value="EG:EG0003.4 PROTEIN-RELATED"/>
    <property type="match status" value="1"/>
</dbReference>
<evidence type="ECO:0000256" key="1">
    <source>
        <dbReference type="ARBA" id="ARBA00009995"/>
    </source>
</evidence>
<keyword evidence="3" id="KW-0808">Transferase</keyword>
<dbReference type="InterPro" id="IPR050271">
    <property type="entry name" value="UDP-glycosyltransferase"/>
</dbReference>
<evidence type="ECO:0008006" key="7">
    <source>
        <dbReference type="Google" id="ProtNLM"/>
    </source>
</evidence>
<dbReference type="PANTHER" id="PTHR48043">
    <property type="entry name" value="EG:EG0003.4 PROTEIN-RELATED"/>
    <property type="match status" value="1"/>
</dbReference>
<keyword evidence="6" id="KW-1185">Reference proteome</keyword>
<keyword evidence="4" id="KW-0472">Membrane</keyword>
<dbReference type="InterPro" id="IPR002213">
    <property type="entry name" value="UDP_glucos_trans"/>
</dbReference>
<keyword evidence="4" id="KW-1133">Transmembrane helix</keyword>
<comment type="similarity">
    <text evidence="1">Belongs to the UDP-glycosyltransferase family.</text>
</comment>
<evidence type="ECO:0000256" key="2">
    <source>
        <dbReference type="ARBA" id="ARBA00022676"/>
    </source>
</evidence>
<evidence type="ECO:0000313" key="5">
    <source>
        <dbReference type="EMBL" id="KAJ8891795.1"/>
    </source>
</evidence>
<name>A0ABQ9I569_9NEOP</name>
<keyword evidence="4" id="KW-0812">Transmembrane</keyword>
<keyword evidence="2" id="KW-0328">Glycosyltransferase</keyword>
<sequence>MFTIIRETKEKSAFKNARYRDNLRHLKTIVNDQPHTSLERAVWWTEYVLRHRGAAHLRTAAVDMPWYQYLLLDVAAFLLATILVAIILLWRITKFLFRKLLPSTTQKAKKK</sequence>
<evidence type="ECO:0000256" key="4">
    <source>
        <dbReference type="SAM" id="Phobius"/>
    </source>
</evidence>
<accession>A0ABQ9I569</accession>
<comment type="caution">
    <text evidence="5">The sequence shown here is derived from an EMBL/GenBank/DDBJ whole genome shotgun (WGS) entry which is preliminary data.</text>
</comment>
<feature type="transmembrane region" description="Helical" evidence="4">
    <location>
        <begin position="66"/>
        <end position="90"/>
    </location>
</feature>
<proteinExistence type="inferred from homology"/>
<gene>
    <name evidence="5" type="ORF">PR048_004349</name>
</gene>
<dbReference type="Proteomes" id="UP001159363">
    <property type="component" value="Chromosome 2"/>
</dbReference>
<dbReference type="Pfam" id="PF00201">
    <property type="entry name" value="UDPGT"/>
    <property type="match status" value="1"/>
</dbReference>
<dbReference type="SUPFAM" id="SSF53756">
    <property type="entry name" value="UDP-Glycosyltransferase/glycogen phosphorylase"/>
    <property type="match status" value="1"/>
</dbReference>
<protein>
    <recommendedName>
        <fullName evidence="7">UDP-glucuronosyltransferase</fullName>
    </recommendedName>
</protein>
<evidence type="ECO:0000313" key="6">
    <source>
        <dbReference type="Proteomes" id="UP001159363"/>
    </source>
</evidence>
<evidence type="ECO:0000256" key="3">
    <source>
        <dbReference type="ARBA" id="ARBA00022679"/>
    </source>
</evidence>
<dbReference type="EMBL" id="JARBHB010000002">
    <property type="protein sequence ID" value="KAJ8891795.1"/>
    <property type="molecule type" value="Genomic_DNA"/>
</dbReference>
<organism evidence="5 6">
    <name type="scientific">Dryococelus australis</name>
    <dbReference type="NCBI Taxonomy" id="614101"/>
    <lineage>
        <taxon>Eukaryota</taxon>
        <taxon>Metazoa</taxon>
        <taxon>Ecdysozoa</taxon>
        <taxon>Arthropoda</taxon>
        <taxon>Hexapoda</taxon>
        <taxon>Insecta</taxon>
        <taxon>Pterygota</taxon>
        <taxon>Neoptera</taxon>
        <taxon>Polyneoptera</taxon>
        <taxon>Phasmatodea</taxon>
        <taxon>Verophasmatodea</taxon>
        <taxon>Anareolatae</taxon>
        <taxon>Phasmatidae</taxon>
        <taxon>Eurycanthinae</taxon>
        <taxon>Dryococelus</taxon>
    </lineage>
</organism>